<evidence type="ECO:0000256" key="11">
    <source>
        <dbReference type="SAM" id="MobiDB-lite"/>
    </source>
</evidence>
<dbReference type="Proteomes" id="UP000000768">
    <property type="component" value="Chromosome 3"/>
</dbReference>
<dbReference type="GO" id="GO:0061630">
    <property type="term" value="F:ubiquitin protein ligase activity"/>
    <property type="evidence" value="ECO:0007669"/>
    <property type="project" value="UniProtKB-EC"/>
</dbReference>
<keyword evidence="8" id="KW-0833">Ubl conjugation pathway</keyword>
<dbReference type="InterPro" id="IPR049548">
    <property type="entry name" value="Sina-like_RING"/>
</dbReference>
<evidence type="ECO:0000256" key="9">
    <source>
        <dbReference type="ARBA" id="ARBA00022833"/>
    </source>
</evidence>
<dbReference type="EC" id="2.3.2.27" evidence="4"/>
<evidence type="ECO:0000256" key="3">
    <source>
        <dbReference type="ARBA" id="ARBA00009119"/>
    </source>
</evidence>
<comment type="similarity">
    <text evidence="3">Belongs to the SINA (Seven in absentia) family.</text>
</comment>
<feature type="compositionally biased region" description="Basic and acidic residues" evidence="11">
    <location>
        <begin position="51"/>
        <end position="61"/>
    </location>
</feature>
<feature type="region of interest" description="Disordered" evidence="11">
    <location>
        <begin position="199"/>
        <end position="220"/>
    </location>
</feature>
<dbReference type="InterPro" id="IPR052088">
    <property type="entry name" value="E3_ubiquitin-ligase_SINA"/>
</dbReference>
<dbReference type="AlphaFoldDB" id="A0A1B6Q272"/>
<feature type="domain" description="SIAH-type" evidence="12">
    <location>
        <begin position="129"/>
        <end position="220"/>
    </location>
</feature>
<comment type="pathway">
    <text evidence="2">Protein modification; protein ubiquitination.</text>
</comment>
<sequence length="220" mass="24317">MPPRHRERRGRSLSSAEEEGGGTKTSATCSEKPGQERRAQMAAEMVGGPKEGGEGDAGRPDSEIFAKLDPRLLDCIICSEPLRPPIFQCEIGHVLCFVCRGKLRSNLCPTCFQAIGFNCCFAIEQMTDAVKVPCSNSYFGCDEYITYYQKEKHEKTCMHAPCFAQKMVAHLKDRRHRFSIILSPSTNGLPQTSIMTRRRGFPSHGTAGSCSWSGRTSPCS</sequence>
<comment type="catalytic activity">
    <reaction evidence="1">
        <text>S-ubiquitinyl-[E2 ubiquitin-conjugating enzyme]-L-cysteine + [acceptor protein]-L-lysine = [E2 ubiquitin-conjugating enzyme]-L-cysteine + N(6)-ubiquitinyl-[acceptor protein]-L-lysine.</text>
        <dbReference type="EC" id="2.3.2.27"/>
    </reaction>
</comment>
<dbReference type="OMA" id="DCTICCE"/>
<dbReference type="Pfam" id="PF21362">
    <property type="entry name" value="Sina_RING"/>
    <property type="match status" value="1"/>
</dbReference>
<evidence type="ECO:0000256" key="6">
    <source>
        <dbReference type="ARBA" id="ARBA00022723"/>
    </source>
</evidence>
<evidence type="ECO:0000256" key="1">
    <source>
        <dbReference type="ARBA" id="ARBA00000900"/>
    </source>
</evidence>
<evidence type="ECO:0000259" key="12">
    <source>
        <dbReference type="PROSITE" id="PS51081"/>
    </source>
</evidence>
<evidence type="ECO:0000256" key="5">
    <source>
        <dbReference type="ARBA" id="ARBA00022679"/>
    </source>
</evidence>
<keyword evidence="7 10" id="KW-0863">Zinc-finger</keyword>
<reference evidence="14" key="2">
    <citation type="journal article" date="2018" name="Plant J.">
        <title>The Sorghum bicolor reference genome: improved assembly, gene annotations, a transcriptome atlas, and signatures of genome organization.</title>
        <authorList>
            <person name="McCormick R.F."/>
            <person name="Truong S.K."/>
            <person name="Sreedasyam A."/>
            <person name="Jenkins J."/>
            <person name="Shu S."/>
            <person name="Sims D."/>
            <person name="Kennedy M."/>
            <person name="Amirebrahimi M."/>
            <person name="Weers B.D."/>
            <person name="McKinley B."/>
            <person name="Mattison A."/>
            <person name="Morishige D.T."/>
            <person name="Grimwood J."/>
            <person name="Schmutz J."/>
            <person name="Mullet J.E."/>
        </authorList>
    </citation>
    <scope>NUCLEOTIDE SEQUENCE [LARGE SCALE GENOMIC DNA]</scope>
    <source>
        <strain evidence="14">cv. BTx623</strain>
    </source>
</reference>
<evidence type="ECO:0000256" key="2">
    <source>
        <dbReference type="ARBA" id="ARBA00004906"/>
    </source>
</evidence>
<keyword evidence="9" id="KW-0862">Zinc</keyword>
<evidence type="ECO:0000256" key="4">
    <source>
        <dbReference type="ARBA" id="ARBA00012483"/>
    </source>
</evidence>
<accession>A0A1B6Q272</accession>
<dbReference type="Gene3D" id="3.30.40.10">
    <property type="entry name" value="Zinc/RING finger domain, C3HC4 (zinc finger)"/>
    <property type="match status" value="1"/>
</dbReference>
<dbReference type="SUPFAM" id="SSF49599">
    <property type="entry name" value="TRAF domain-like"/>
    <property type="match status" value="1"/>
</dbReference>
<keyword evidence="14" id="KW-1185">Reference proteome</keyword>
<gene>
    <name evidence="13" type="ORF">SORBI_3003G090600</name>
</gene>
<dbReference type="PANTHER" id="PTHR10315">
    <property type="entry name" value="E3 UBIQUITIN PROTEIN LIGASE SIAH"/>
    <property type="match status" value="1"/>
</dbReference>
<dbReference type="InterPro" id="IPR013083">
    <property type="entry name" value="Znf_RING/FYVE/PHD"/>
</dbReference>
<evidence type="ECO:0000256" key="7">
    <source>
        <dbReference type="ARBA" id="ARBA00022771"/>
    </source>
</evidence>
<feature type="region of interest" description="Disordered" evidence="11">
    <location>
        <begin position="1"/>
        <end position="61"/>
    </location>
</feature>
<proteinExistence type="inferred from homology"/>
<dbReference type="Gramene" id="KXG32014">
    <property type="protein sequence ID" value="KXG32014"/>
    <property type="gene ID" value="SORBI_3003G090600"/>
</dbReference>
<evidence type="ECO:0000313" key="14">
    <source>
        <dbReference type="Proteomes" id="UP000000768"/>
    </source>
</evidence>
<reference evidence="13 14" key="1">
    <citation type="journal article" date="2009" name="Nature">
        <title>The Sorghum bicolor genome and the diversification of grasses.</title>
        <authorList>
            <person name="Paterson A.H."/>
            <person name="Bowers J.E."/>
            <person name="Bruggmann R."/>
            <person name="Dubchak I."/>
            <person name="Grimwood J."/>
            <person name="Gundlach H."/>
            <person name="Haberer G."/>
            <person name="Hellsten U."/>
            <person name="Mitros T."/>
            <person name="Poliakov A."/>
            <person name="Schmutz J."/>
            <person name="Spannagl M."/>
            <person name="Tang H."/>
            <person name="Wang X."/>
            <person name="Wicker T."/>
            <person name="Bharti A.K."/>
            <person name="Chapman J."/>
            <person name="Feltus F.A."/>
            <person name="Gowik U."/>
            <person name="Grigoriev I.V."/>
            <person name="Lyons E."/>
            <person name="Maher C.A."/>
            <person name="Martis M."/>
            <person name="Narechania A."/>
            <person name="Otillar R.P."/>
            <person name="Penning B.W."/>
            <person name="Salamov A.A."/>
            <person name="Wang Y."/>
            <person name="Zhang L."/>
            <person name="Carpita N.C."/>
            <person name="Freeling M."/>
            <person name="Gingle A.R."/>
            <person name="Hash C.T."/>
            <person name="Keller B."/>
            <person name="Klein P."/>
            <person name="Kresovich S."/>
            <person name="McCann M.C."/>
            <person name="Ming R."/>
            <person name="Peterson D.G."/>
            <person name="Mehboob-ur-Rahman"/>
            <person name="Ware D."/>
            <person name="Westhoff P."/>
            <person name="Mayer K.F."/>
            <person name="Messing J."/>
            <person name="Rokhsar D.S."/>
        </authorList>
    </citation>
    <scope>NUCLEOTIDE SEQUENCE [LARGE SCALE GENOMIC DNA]</scope>
    <source>
        <strain evidence="14">cv. BTx623</strain>
    </source>
</reference>
<protein>
    <recommendedName>
        <fullName evidence="4">RING-type E3 ubiquitin transferase</fullName>
        <ecNumber evidence="4">2.3.2.27</ecNumber>
    </recommendedName>
</protein>
<dbReference type="GO" id="GO:0008270">
    <property type="term" value="F:zinc ion binding"/>
    <property type="evidence" value="ECO:0007669"/>
    <property type="project" value="UniProtKB-KW"/>
</dbReference>
<dbReference type="EMBL" id="CM000762">
    <property type="protein sequence ID" value="KXG32014.1"/>
    <property type="molecule type" value="Genomic_DNA"/>
</dbReference>
<dbReference type="OrthoDB" id="648559at2759"/>
<keyword evidence="5" id="KW-0808">Transferase</keyword>
<feature type="compositionally biased region" description="Basic residues" evidence="11">
    <location>
        <begin position="1"/>
        <end position="11"/>
    </location>
</feature>
<dbReference type="InterPro" id="IPR013010">
    <property type="entry name" value="Znf_SIAH"/>
</dbReference>
<name>A0A1B6Q272_SORBI</name>
<dbReference type="PROSITE" id="PS51081">
    <property type="entry name" value="ZF_SIAH"/>
    <property type="match status" value="1"/>
</dbReference>
<evidence type="ECO:0000256" key="10">
    <source>
        <dbReference type="PROSITE-ProRule" id="PRU00455"/>
    </source>
</evidence>
<keyword evidence="6" id="KW-0479">Metal-binding</keyword>
<dbReference type="PANTHER" id="PTHR10315:SF83">
    <property type="entry name" value="RING-TYPE E3 UBIQUITIN TRANSFERASE"/>
    <property type="match status" value="1"/>
</dbReference>
<feature type="compositionally biased region" description="Polar residues" evidence="11">
    <location>
        <begin position="206"/>
        <end position="220"/>
    </location>
</feature>
<evidence type="ECO:0000313" key="13">
    <source>
        <dbReference type="EMBL" id="KXG32014.1"/>
    </source>
</evidence>
<dbReference type="InParanoid" id="A0A1B6Q272"/>
<evidence type="ECO:0000256" key="8">
    <source>
        <dbReference type="ARBA" id="ARBA00022786"/>
    </source>
</evidence>
<organism evidence="13 14">
    <name type="scientific">Sorghum bicolor</name>
    <name type="common">Sorghum</name>
    <name type="synonym">Sorghum vulgare</name>
    <dbReference type="NCBI Taxonomy" id="4558"/>
    <lineage>
        <taxon>Eukaryota</taxon>
        <taxon>Viridiplantae</taxon>
        <taxon>Streptophyta</taxon>
        <taxon>Embryophyta</taxon>
        <taxon>Tracheophyta</taxon>
        <taxon>Spermatophyta</taxon>
        <taxon>Magnoliopsida</taxon>
        <taxon>Liliopsida</taxon>
        <taxon>Poales</taxon>
        <taxon>Poaceae</taxon>
        <taxon>PACMAD clade</taxon>
        <taxon>Panicoideae</taxon>
        <taxon>Andropogonodae</taxon>
        <taxon>Andropogoneae</taxon>
        <taxon>Sorghinae</taxon>
        <taxon>Sorghum</taxon>
    </lineage>
</organism>